<dbReference type="FunFam" id="2.40.70.10:FF:000011">
    <property type="entry name" value="Aspartic protease"/>
    <property type="match status" value="1"/>
</dbReference>
<gene>
    <name evidence="19" type="ORF">AAP_02579</name>
</gene>
<dbReference type="Pfam" id="PF00026">
    <property type="entry name" value="Asp"/>
    <property type="match status" value="1"/>
</dbReference>
<evidence type="ECO:0000256" key="13">
    <source>
        <dbReference type="PIRSR" id="PIRSR601461-1"/>
    </source>
</evidence>
<evidence type="ECO:0000259" key="18">
    <source>
        <dbReference type="PROSITE" id="PS51767"/>
    </source>
</evidence>
<protein>
    <recommendedName>
        <fullName evidence="12">Probable aspartic-type endopeptidase OPSB</fullName>
    </recommendedName>
    <alternativeName>
        <fullName evidence="11">Probable aspartic-type endopeptidase opsB</fullName>
    </alternativeName>
</protein>
<dbReference type="InterPro" id="IPR001969">
    <property type="entry name" value="Aspartic_peptidase_AS"/>
</dbReference>
<dbReference type="InterPro" id="IPR001461">
    <property type="entry name" value="Aspartic_peptidase_A1"/>
</dbReference>
<name>A0A162IGJ5_9EURO</name>
<evidence type="ECO:0000313" key="19">
    <source>
        <dbReference type="EMBL" id="KZZ93113.1"/>
    </source>
</evidence>
<keyword evidence="3" id="KW-0336">GPI-anchor</keyword>
<dbReference type="PROSITE" id="PS00141">
    <property type="entry name" value="ASP_PROTEASE"/>
    <property type="match status" value="1"/>
</dbReference>
<keyword evidence="6 15" id="KW-0064">Aspartyl protease</keyword>
<dbReference type="PANTHER" id="PTHR47966:SF65">
    <property type="entry name" value="ASPARTIC-TYPE ENDOPEPTIDASE"/>
    <property type="match status" value="1"/>
</dbReference>
<dbReference type="GO" id="GO:0006508">
    <property type="term" value="P:proteolysis"/>
    <property type="evidence" value="ECO:0007669"/>
    <property type="project" value="UniProtKB-KW"/>
</dbReference>
<accession>A0A162IGJ5</accession>
<proteinExistence type="inferred from homology"/>
<comment type="similarity">
    <text evidence="2 15">Belongs to the peptidase A1 family.</text>
</comment>
<dbReference type="InterPro" id="IPR021109">
    <property type="entry name" value="Peptidase_aspartic_dom_sf"/>
</dbReference>
<dbReference type="InterPro" id="IPR033121">
    <property type="entry name" value="PEPTIDASE_A1"/>
</dbReference>
<evidence type="ECO:0000256" key="10">
    <source>
        <dbReference type="ARBA" id="ARBA00054722"/>
    </source>
</evidence>
<evidence type="ECO:0000256" key="16">
    <source>
        <dbReference type="SAM" id="MobiDB-lite"/>
    </source>
</evidence>
<feature type="disulfide bond" evidence="14">
    <location>
        <begin position="319"/>
        <end position="365"/>
    </location>
</feature>
<organism evidence="19 20">
    <name type="scientific">Ascosphaera apis ARSEF 7405</name>
    <dbReference type="NCBI Taxonomy" id="392613"/>
    <lineage>
        <taxon>Eukaryota</taxon>
        <taxon>Fungi</taxon>
        <taxon>Dikarya</taxon>
        <taxon>Ascomycota</taxon>
        <taxon>Pezizomycotina</taxon>
        <taxon>Eurotiomycetes</taxon>
        <taxon>Eurotiomycetidae</taxon>
        <taxon>Onygenales</taxon>
        <taxon>Ascosphaeraceae</taxon>
        <taxon>Ascosphaera</taxon>
    </lineage>
</organism>
<keyword evidence="8" id="KW-0472">Membrane</keyword>
<evidence type="ECO:0000256" key="6">
    <source>
        <dbReference type="ARBA" id="ARBA00022750"/>
    </source>
</evidence>
<feature type="active site" evidence="13">
    <location>
        <position position="87"/>
    </location>
</feature>
<keyword evidence="14" id="KW-1015">Disulfide bond</keyword>
<evidence type="ECO:0000256" key="17">
    <source>
        <dbReference type="SAM" id="SignalP"/>
    </source>
</evidence>
<comment type="function">
    <text evidence="10">Probable GPI-anchored aspartic-type endopeptidase which contributes to virulence.</text>
</comment>
<feature type="chain" id="PRO_5007835700" description="Probable aspartic-type endopeptidase OPSB" evidence="17">
    <location>
        <begin position="20"/>
        <end position="483"/>
    </location>
</feature>
<feature type="region of interest" description="Disordered" evidence="16">
    <location>
        <begin position="442"/>
        <end position="463"/>
    </location>
</feature>
<evidence type="ECO:0000256" key="5">
    <source>
        <dbReference type="ARBA" id="ARBA00022729"/>
    </source>
</evidence>
<comment type="subcellular location">
    <subcellularLocation>
        <location evidence="1">Cell membrane</location>
        <topology evidence="1">Lipid-anchor</topology>
        <topology evidence="1">GPI-anchor</topology>
    </subcellularLocation>
</comment>
<evidence type="ECO:0000256" key="8">
    <source>
        <dbReference type="ARBA" id="ARBA00023136"/>
    </source>
</evidence>
<evidence type="ECO:0000256" key="15">
    <source>
        <dbReference type="RuleBase" id="RU000454"/>
    </source>
</evidence>
<dbReference type="PANTHER" id="PTHR47966">
    <property type="entry name" value="BETA-SITE APP-CLEAVING ENZYME, ISOFORM A-RELATED"/>
    <property type="match status" value="1"/>
</dbReference>
<keyword evidence="4 15" id="KW-0645">Protease</keyword>
<reference evidence="19 20" key="1">
    <citation type="journal article" date="2016" name="Genome Biol. Evol.">
        <title>Divergent and convergent evolution of fungal pathogenicity.</title>
        <authorList>
            <person name="Shang Y."/>
            <person name="Xiao G."/>
            <person name="Zheng P."/>
            <person name="Cen K."/>
            <person name="Zhan S."/>
            <person name="Wang C."/>
        </authorList>
    </citation>
    <scope>NUCLEOTIDE SEQUENCE [LARGE SCALE GENOMIC DNA]</scope>
    <source>
        <strain evidence="19 20">ARSEF 7405</strain>
    </source>
</reference>
<keyword evidence="20" id="KW-1185">Reference proteome</keyword>
<evidence type="ECO:0000256" key="14">
    <source>
        <dbReference type="PIRSR" id="PIRSR601461-2"/>
    </source>
</evidence>
<keyword evidence="7 15" id="KW-0378">Hydrolase</keyword>
<evidence type="ECO:0000256" key="7">
    <source>
        <dbReference type="ARBA" id="ARBA00022801"/>
    </source>
</evidence>
<evidence type="ECO:0000313" key="20">
    <source>
        <dbReference type="Proteomes" id="UP000242877"/>
    </source>
</evidence>
<dbReference type="SUPFAM" id="SSF50630">
    <property type="entry name" value="Acid proteases"/>
    <property type="match status" value="1"/>
</dbReference>
<evidence type="ECO:0000256" key="3">
    <source>
        <dbReference type="ARBA" id="ARBA00022622"/>
    </source>
</evidence>
<dbReference type="PRINTS" id="PR00792">
    <property type="entry name" value="PEPSIN"/>
</dbReference>
<dbReference type="EMBL" id="AZGZ01000009">
    <property type="protein sequence ID" value="KZZ93113.1"/>
    <property type="molecule type" value="Genomic_DNA"/>
</dbReference>
<dbReference type="AlphaFoldDB" id="A0A162IGJ5"/>
<comment type="caution">
    <text evidence="19">The sequence shown here is derived from an EMBL/GenBank/DDBJ whole genome shotgun (WGS) entry which is preliminary data.</text>
</comment>
<evidence type="ECO:0000256" key="1">
    <source>
        <dbReference type="ARBA" id="ARBA00004609"/>
    </source>
</evidence>
<feature type="signal peptide" evidence="17">
    <location>
        <begin position="1"/>
        <end position="19"/>
    </location>
</feature>
<evidence type="ECO:0000256" key="12">
    <source>
        <dbReference type="ARBA" id="ARBA00068059"/>
    </source>
</evidence>
<dbReference type="CDD" id="cd05474">
    <property type="entry name" value="SAP_like"/>
    <property type="match status" value="1"/>
</dbReference>
<dbReference type="PROSITE" id="PS51767">
    <property type="entry name" value="PEPTIDASE_A1"/>
    <property type="match status" value="1"/>
</dbReference>
<feature type="active site" evidence="13">
    <location>
        <position position="284"/>
    </location>
</feature>
<feature type="compositionally biased region" description="Polar residues" evidence="16">
    <location>
        <begin position="450"/>
        <end position="459"/>
    </location>
</feature>
<evidence type="ECO:0000256" key="11">
    <source>
        <dbReference type="ARBA" id="ARBA00067536"/>
    </source>
</evidence>
<evidence type="ECO:0000256" key="4">
    <source>
        <dbReference type="ARBA" id="ARBA00022670"/>
    </source>
</evidence>
<keyword evidence="3" id="KW-0325">Glycoprotein</keyword>
<dbReference type="VEuPathDB" id="FungiDB:AAP_02579"/>
<sequence>MRAAALYSLMALLPVTIEGLQLKERSPNSTPAVVGLGFEKTRVPKHKTDKRKRKDKAYAEDLVNEKVLYNAQIQLGTPGQKIDAQIDTGSSDLWVNSPDSKICRSKGNPCKQSGTFNKDKSKTYERVNSDFNITYVDGSQASGDYGTDVFQLGDLKLDKLQFGLGLHSTSENCVLGIGYPSNEVYVATTGNKPYANLPQALVDEGLINSRAYSLYLDDFRADKGQILFGGVDTEKFQGELQTVPLVKPRGGVYQEFAIDMTSLSYNKGGKNTQIMKGAVPVVLDSGSTFNNLPPSLVASMNKKLNGFYDGRLGIDVVPCDAKNSDDFMTFTFSGIDIKVPMNEMVLDPSFLGMGQLTDDSGTQMCIFGVAPLDGDDDQAILGDTFLRSAYIVYDLDNNEVSIANANMNSSKSNIVEIGTGSDAVPSATGVAHPVTTGDVAGTAVAGPMNPSETTSTNAAGAQPTAKPEHILGLAGGAVLAAFL</sequence>
<dbReference type="Gene3D" id="2.40.70.10">
    <property type="entry name" value="Acid Proteases"/>
    <property type="match status" value="2"/>
</dbReference>
<dbReference type="GO" id="GO:0098552">
    <property type="term" value="C:side of membrane"/>
    <property type="evidence" value="ECO:0007669"/>
    <property type="project" value="UniProtKB-KW"/>
</dbReference>
<keyword evidence="9" id="KW-0449">Lipoprotein</keyword>
<dbReference type="Proteomes" id="UP000242877">
    <property type="component" value="Unassembled WGS sequence"/>
</dbReference>
<dbReference type="InterPro" id="IPR033876">
    <property type="entry name" value="SAP-like"/>
</dbReference>
<keyword evidence="5 17" id="KW-0732">Signal</keyword>
<evidence type="ECO:0000256" key="9">
    <source>
        <dbReference type="ARBA" id="ARBA00023288"/>
    </source>
</evidence>
<dbReference type="OrthoDB" id="771136at2759"/>
<dbReference type="GO" id="GO:0004190">
    <property type="term" value="F:aspartic-type endopeptidase activity"/>
    <property type="evidence" value="ECO:0007669"/>
    <property type="project" value="UniProtKB-KW"/>
</dbReference>
<dbReference type="GO" id="GO:0005886">
    <property type="term" value="C:plasma membrane"/>
    <property type="evidence" value="ECO:0007669"/>
    <property type="project" value="UniProtKB-SubCell"/>
</dbReference>
<evidence type="ECO:0000256" key="2">
    <source>
        <dbReference type="ARBA" id="ARBA00007447"/>
    </source>
</evidence>
<feature type="domain" description="Peptidase A1" evidence="18">
    <location>
        <begin position="69"/>
        <end position="403"/>
    </location>
</feature>